<protein>
    <submittedName>
        <fullName evidence="1">Uncharacterized protein</fullName>
    </submittedName>
</protein>
<dbReference type="Proteomes" id="UP000054516">
    <property type="component" value="Unassembled WGS sequence"/>
</dbReference>
<evidence type="ECO:0000313" key="2">
    <source>
        <dbReference type="Proteomes" id="UP000054516"/>
    </source>
</evidence>
<organism evidence="1">
    <name type="scientific">Rosellinia necatrix</name>
    <name type="common">White root-rot fungus</name>
    <dbReference type="NCBI Taxonomy" id="77044"/>
    <lineage>
        <taxon>Eukaryota</taxon>
        <taxon>Fungi</taxon>
        <taxon>Dikarya</taxon>
        <taxon>Ascomycota</taxon>
        <taxon>Pezizomycotina</taxon>
        <taxon>Sordariomycetes</taxon>
        <taxon>Xylariomycetidae</taxon>
        <taxon>Xylariales</taxon>
        <taxon>Xylariaceae</taxon>
        <taxon>Rosellinia</taxon>
    </lineage>
</organism>
<keyword evidence="2" id="KW-1185">Reference proteome</keyword>
<dbReference type="EMBL" id="DF977446">
    <property type="protein sequence ID" value="GAP82995.1"/>
    <property type="molecule type" value="Genomic_DNA"/>
</dbReference>
<dbReference type="OrthoDB" id="5007363at2759"/>
<dbReference type="AlphaFoldDB" id="A0A1S7UIF8"/>
<dbReference type="OMA" id="VWLIYNR"/>
<sequence>MTDRNRKFESVHKAIGGIGDGESMRVYYDRICNATDDVPGYLEWSMDQPRPKPAPPSSPETILAIFDSLNFRSIDTISRVITRLSSFELLPLASDDNVTYLVVADPAPLYIQYPNGGGSGSPGDDGGAPSAPVNHSYFLRLKTSEGGGEIPPPKFALTLGRLVKRPVSQYGGPEKLLETNYAVVIDACRDGNPVWLIYNRRPLDRTLGEYPDTPIDPATMDLVFPGALHNPDSLSVMPRLKGWFLGRSLIKPSDIGSWINQRGSKVPVAAEIATRAEVSQVLGVAAAYPRGQSS</sequence>
<accession>A0A1S7UIF8</accession>
<reference evidence="1" key="1">
    <citation type="submission" date="2016-03" db="EMBL/GenBank/DDBJ databases">
        <title>Draft genome sequence of Rosellinia necatrix.</title>
        <authorList>
            <person name="Kanematsu S."/>
        </authorList>
    </citation>
    <scope>NUCLEOTIDE SEQUENCE [LARGE SCALE GENOMIC DNA]</scope>
    <source>
        <strain evidence="1">W97</strain>
    </source>
</reference>
<name>A0A1S7UIF8_ROSNE</name>
<gene>
    <name evidence="1" type="ORF">SAMD00023353_0105350</name>
</gene>
<proteinExistence type="predicted"/>
<evidence type="ECO:0000313" key="1">
    <source>
        <dbReference type="EMBL" id="GAP82995.1"/>
    </source>
</evidence>